<reference evidence="1 7" key="1">
    <citation type="journal article" date="2014" name="J. Bacteriol.">
        <title>Role of an Archaeal PitA Transporter in the Copper and Arsenic Resistance of Metallosphaera sedula, an Extreme Thermoacidophile.</title>
        <authorList>
            <person name="McCarthy S."/>
            <person name="Ai C."/>
            <person name="Wheaton G."/>
            <person name="Tevatia R."/>
            <person name="Eckrich V."/>
            <person name="Kelly R."/>
            <person name="Blum P."/>
        </authorList>
    </citation>
    <scope>NUCLEOTIDE SEQUENCE [LARGE SCALE GENOMIC DNA]</scope>
    <source>
        <strain evidence="1 7">CuR1</strain>
    </source>
</reference>
<evidence type="ECO:0000313" key="2">
    <source>
        <dbReference type="EMBL" id="AKV73500.1"/>
    </source>
</evidence>
<evidence type="ECO:0000313" key="5">
    <source>
        <dbReference type="EMBL" id="AKV80234.1"/>
    </source>
</evidence>
<evidence type="ECO:0000313" key="8">
    <source>
        <dbReference type="Proteomes" id="UP000056255"/>
    </source>
</evidence>
<sequence>MNYSAEEIAEVINMLTHEDLDIRSVTLSVNTLFAVSDVPERALEKLSSLRSAFSRFSEVVNSVQDKLGVKIVTKRVAVSPVQYFLEPYPDVKYAIKLGEFLDTLARESEIDYIGGFSAYADRGISRGAHVMLQSLADTMNSTSRLSSMLNAASTQEGLNVDAVKLFTSQLLRMSSHASSRVAIMANSPQDSPFVPSAHHGRGMPNSSINIAVSGPGVVAGAIRRAKPATFQELYEVIKKASFKVTRLGELVGRMVSEELGVAMGSVDLSLAPSPKVGDSVAEILEVMGISKVGGHGSLTALAILMDAVKKGGSMATNLVGGLSSAFIPVSEDSIMALRMREGYLELNDLLAMSAVCNSGIDMVGVPRDAGQDKITALILDVLSLGLMLNKIVGVRVIPIEGKPGQEVDLGGLLGKVVVAKMKDVDSSEFTSRAGFIPTPVKRLELG</sequence>
<accession>A0A088E3Y3</accession>
<dbReference type="Proteomes" id="UP000029084">
    <property type="component" value="Chromosome"/>
</dbReference>
<dbReference type="GeneID" id="91754790"/>
<dbReference type="EMBL" id="CP012176">
    <property type="protein sequence ID" value="AKV82480.1"/>
    <property type="molecule type" value="Genomic_DNA"/>
</dbReference>
<dbReference type="PANTHER" id="PTHR37560:SF1">
    <property type="entry name" value="UPF0210 PROTEIN MJ1665"/>
    <property type="match status" value="1"/>
</dbReference>
<evidence type="ECO:0000313" key="1">
    <source>
        <dbReference type="EMBL" id="AIM26507.1"/>
    </source>
</evidence>
<organism evidence="1 7">
    <name type="scientific">Metallosphaera sedula</name>
    <dbReference type="NCBI Taxonomy" id="43687"/>
    <lineage>
        <taxon>Archaea</taxon>
        <taxon>Thermoproteota</taxon>
        <taxon>Thermoprotei</taxon>
        <taxon>Sulfolobales</taxon>
        <taxon>Sulfolobaceae</taxon>
        <taxon>Metallosphaera</taxon>
    </lineage>
</organism>
<name>A0A088E3Y3_9CREN</name>
<dbReference type="RefSeq" id="WP_011921488.1">
    <property type="nucleotide sequence ID" value="NZ_AP019770.1"/>
</dbReference>
<evidence type="ECO:0000313" key="11">
    <source>
        <dbReference type="Proteomes" id="UP000062475"/>
    </source>
</evidence>
<dbReference type="EMBL" id="CP012173">
    <property type="protein sequence ID" value="AKV75742.1"/>
    <property type="molecule type" value="Genomic_DNA"/>
</dbReference>
<dbReference type="OMA" id="AFHGIGE"/>
<evidence type="ECO:0000313" key="12">
    <source>
        <dbReference type="Proteomes" id="UP000068832"/>
    </source>
</evidence>
<dbReference type="Proteomes" id="UP000056255">
    <property type="component" value="Chromosome"/>
</dbReference>
<evidence type="ECO:0000313" key="3">
    <source>
        <dbReference type="EMBL" id="AKV75742.1"/>
    </source>
</evidence>
<dbReference type="Proteomes" id="UP000061362">
    <property type="component" value="Chromosome"/>
</dbReference>
<dbReference type="SUPFAM" id="SSF51998">
    <property type="entry name" value="PFL-like glycyl radical enzymes"/>
    <property type="match status" value="1"/>
</dbReference>
<dbReference type="EMBL" id="CP012175">
    <property type="protein sequence ID" value="AKV80234.1"/>
    <property type="molecule type" value="Genomic_DNA"/>
</dbReference>
<reference evidence="9 10" key="2">
    <citation type="journal article" date="2015" name="Genome Announc.">
        <title>Complete Genome Sequences of Evolved Arsenate-Resistant Metallosphaera sedula Strains.</title>
        <authorList>
            <person name="Ai C."/>
            <person name="McCarthy S."/>
            <person name="Schackwitz W."/>
            <person name="Martin J."/>
            <person name="Lipzen A."/>
            <person name="Blum P."/>
        </authorList>
    </citation>
    <scope>NUCLEOTIDE SEQUENCE [LARGE SCALE GENOMIC DNA]</scope>
    <source>
        <strain evidence="4 10">ARS120-1</strain>
        <strain evidence="5 9">ARS120-2</strain>
        <strain evidence="2 12">ARS50-1</strain>
        <strain evidence="3 11">ARS50-2</strain>
    </source>
</reference>
<dbReference type="Proteomes" id="UP000062475">
    <property type="component" value="Chromosome"/>
</dbReference>
<evidence type="ECO:0000313" key="4">
    <source>
        <dbReference type="EMBL" id="AKV77989.1"/>
    </source>
</evidence>
<evidence type="ECO:0000313" key="6">
    <source>
        <dbReference type="EMBL" id="AKV82480.1"/>
    </source>
</evidence>
<evidence type="ECO:0008006" key="13">
    <source>
        <dbReference type="Google" id="ProtNLM"/>
    </source>
</evidence>
<dbReference type="CDD" id="cd08025">
    <property type="entry name" value="RNR_PFL_like_DUF711"/>
    <property type="match status" value="1"/>
</dbReference>
<reference evidence="6 8" key="3">
    <citation type="submission" date="2015-07" db="EMBL/GenBank/DDBJ databases">
        <title>Physiological, transcriptional responses and genome re-sequencing of acid resistant extremely thermoacidophilic Metallosphaera sedula SARC-M1.</title>
        <authorList>
            <person name="Ai C."/>
            <person name="McCarthy S."/>
            <person name="Eckrich V."/>
            <person name="Rudrappa D."/>
            <person name="Qiu G."/>
            <person name="Blum P."/>
        </authorList>
    </citation>
    <scope>NUCLEOTIDE SEQUENCE [LARGE SCALE GENOMIC DNA]</scope>
    <source>
        <strain evidence="6 8">SARC-M1</strain>
    </source>
</reference>
<dbReference type="EMBL" id="CP012172">
    <property type="protein sequence ID" value="AKV73500.1"/>
    <property type="molecule type" value="Genomic_DNA"/>
</dbReference>
<evidence type="ECO:0000313" key="7">
    <source>
        <dbReference type="Proteomes" id="UP000029084"/>
    </source>
</evidence>
<dbReference type="OrthoDB" id="21376at2157"/>
<evidence type="ECO:0000313" key="9">
    <source>
        <dbReference type="Proteomes" id="UP000061362"/>
    </source>
</evidence>
<dbReference type="EMBL" id="CP008822">
    <property type="protein sequence ID" value="AIM26507.1"/>
    <property type="molecule type" value="Genomic_DNA"/>
</dbReference>
<dbReference type="Proteomes" id="UP000062398">
    <property type="component" value="Chromosome"/>
</dbReference>
<dbReference type="EMBL" id="CP012174">
    <property type="protein sequence ID" value="AKV77989.1"/>
    <property type="molecule type" value="Genomic_DNA"/>
</dbReference>
<dbReference type="NCBIfam" id="NF003700">
    <property type="entry name" value="PRK05313.1"/>
    <property type="match status" value="1"/>
</dbReference>
<dbReference type="AlphaFoldDB" id="A0A088E3Y3"/>
<gene>
    <name evidence="1" type="ORF">HA72_0343</name>
    <name evidence="2" type="ORF">MsedA_0356</name>
    <name evidence="3" type="ORF">MsedB_0356</name>
    <name evidence="4" type="ORF">MsedC_0355</name>
    <name evidence="5" type="ORF">MsedD_0356</name>
    <name evidence="6" type="ORF">MsedE_0356</name>
</gene>
<dbReference type="Pfam" id="PF05167">
    <property type="entry name" value="DUF711"/>
    <property type="match status" value="1"/>
</dbReference>
<dbReference type="PANTHER" id="PTHR37560">
    <property type="entry name" value="UPF0210 PROTEIN SPR0218"/>
    <property type="match status" value="1"/>
</dbReference>
<dbReference type="Gene3D" id="3.20.70.20">
    <property type="match status" value="1"/>
</dbReference>
<dbReference type="InterPro" id="IPR007841">
    <property type="entry name" value="UPF0210"/>
</dbReference>
<protein>
    <recommendedName>
        <fullName evidence="13">PFL family protein</fullName>
    </recommendedName>
</protein>
<evidence type="ECO:0000313" key="10">
    <source>
        <dbReference type="Proteomes" id="UP000062398"/>
    </source>
</evidence>
<proteinExistence type="predicted"/>
<dbReference type="Proteomes" id="UP000068832">
    <property type="component" value="Chromosome"/>
</dbReference>
<dbReference type="PATRIC" id="fig|43687.5.peg.353"/>